<feature type="compositionally biased region" description="Basic and acidic residues" evidence="1">
    <location>
        <begin position="83"/>
        <end position="92"/>
    </location>
</feature>
<feature type="compositionally biased region" description="Polar residues" evidence="1">
    <location>
        <begin position="352"/>
        <end position="372"/>
    </location>
</feature>
<feature type="region of interest" description="Disordered" evidence="1">
    <location>
        <begin position="83"/>
        <end position="112"/>
    </location>
</feature>
<sequence length="465" mass="50822">MEIHSVLPEERARDQKGEPLPWGYRYADSARNARQPEESGPFGRNRSLKVTGSRTPRSRTGTTPVRQKENSAVADFGRLFAKEQAKEEERTKSTLTTPAGTTASGEAARPTLEPEAVPTECLLYGYASKASEWKVLSKFEQIVTPGFICEDYPRENPTLFLSSSSPVSLARSSAARRENLSREAIRKSRIYNGGQHWIKVTFDSYQAAEKACFFSPIEIDGYEVHCEMWHGKGPGADVAIPKGPLGTTEQSNLLLPPQQADSSRKSRTLSASPSTRLTGKDSAIAGFERVLQTLPRSHTMPDVQYGQLANVFDDELSFTSTTASSATAAELAPPPAPSSSGLRSRSAPQLPLTASNGSSSNQRGFQQATTTDSEYMTHIKVKKAVLRPISEALPPQPTLAERVLRSIPVVTWFVGSKQGAPGDIIGEGPLLREDGSWDPANGWYWTFWHSVDGWLGTDFCGLKDD</sequence>
<feature type="region of interest" description="Disordered" evidence="1">
    <location>
        <begin position="256"/>
        <end position="278"/>
    </location>
</feature>
<feature type="compositionally biased region" description="Low complexity" evidence="1">
    <location>
        <begin position="50"/>
        <end position="65"/>
    </location>
</feature>
<dbReference type="Gene3D" id="3.30.70.330">
    <property type="match status" value="1"/>
</dbReference>
<gene>
    <name evidence="2" type="ORF">A1O1_08362</name>
</gene>
<evidence type="ECO:0000256" key="1">
    <source>
        <dbReference type="SAM" id="MobiDB-lite"/>
    </source>
</evidence>
<evidence type="ECO:0008006" key="4">
    <source>
        <dbReference type="Google" id="ProtNLM"/>
    </source>
</evidence>
<dbReference type="EMBL" id="AMWN01000008">
    <property type="protein sequence ID" value="EXJ80220.1"/>
    <property type="molecule type" value="Genomic_DNA"/>
</dbReference>
<feature type="compositionally biased region" description="Polar residues" evidence="1">
    <location>
        <begin position="93"/>
        <end position="104"/>
    </location>
</feature>
<comment type="caution">
    <text evidence="2">The sequence shown here is derived from an EMBL/GenBank/DDBJ whole genome shotgun (WGS) entry which is preliminary data.</text>
</comment>
<dbReference type="eggNOG" id="ENOG502SIXR">
    <property type="taxonomic scope" value="Eukaryota"/>
</dbReference>
<dbReference type="InterPro" id="IPR012677">
    <property type="entry name" value="Nucleotide-bd_a/b_plait_sf"/>
</dbReference>
<feature type="region of interest" description="Disordered" evidence="1">
    <location>
        <begin position="326"/>
        <end position="372"/>
    </location>
</feature>
<feature type="region of interest" description="Disordered" evidence="1">
    <location>
        <begin position="1"/>
        <end position="70"/>
    </location>
</feature>
<dbReference type="HOGENOM" id="CLU_014181_0_0_1"/>
<dbReference type="STRING" id="1182541.W9XS97"/>
<protein>
    <recommendedName>
        <fullName evidence="4">Nucleoporin NUP53</fullName>
    </recommendedName>
</protein>
<organism evidence="2 3">
    <name type="scientific">Capronia coronata CBS 617.96</name>
    <dbReference type="NCBI Taxonomy" id="1182541"/>
    <lineage>
        <taxon>Eukaryota</taxon>
        <taxon>Fungi</taxon>
        <taxon>Dikarya</taxon>
        <taxon>Ascomycota</taxon>
        <taxon>Pezizomycotina</taxon>
        <taxon>Eurotiomycetes</taxon>
        <taxon>Chaetothyriomycetidae</taxon>
        <taxon>Chaetothyriales</taxon>
        <taxon>Herpotrichiellaceae</taxon>
        <taxon>Capronia</taxon>
    </lineage>
</organism>
<name>W9XS97_9EURO</name>
<reference evidence="2 3" key="1">
    <citation type="submission" date="2013-03" db="EMBL/GenBank/DDBJ databases">
        <title>The Genome Sequence of Capronia coronata CBS 617.96.</title>
        <authorList>
            <consortium name="The Broad Institute Genomics Platform"/>
            <person name="Cuomo C."/>
            <person name="de Hoog S."/>
            <person name="Gorbushina A."/>
            <person name="Walker B."/>
            <person name="Young S.K."/>
            <person name="Zeng Q."/>
            <person name="Gargeya S."/>
            <person name="Fitzgerald M."/>
            <person name="Haas B."/>
            <person name="Abouelleil A."/>
            <person name="Allen A.W."/>
            <person name="Alvarado L."/>
            <person name="Arachchi H.M."/>
            <person name="Berlin A.M."/>
            <person name="Chapman S.B."/>
            <person name="Gainer-Dewar J."/>
            <person name="Goldberg J."/>
            <person name="Griggs A."/>
            <person name="Gujja S."/>
            <person name="Hansen M."/>
            <person name="Howarth C."/>
            <person name="Imamovic A."/>
            <person name="Ireland A."/>
            <person name="Larimer J."/>
            <person name="McCowan C."/>
            <person name="Murphy C."/>
            <person name="Pearson M."/>
            <person name="Poon T.W."/>
            <person name="Priest M."/>
            <person name="Roberts A."/>
            <person name="Saif S."/>
            <person name="Shea T."/>
            <person name="Sisk P."/>
            <person name="Sykes S."/>
            <person name="Wortman J."/>
            <person name="Nusbaum C."/>
            <person name="Birren B."/>
        </authorList>
    </citation>
    <scope>NUCLEOTIDE SEQUENCE [LARGE SCALE GENOMIC DNA]</scope>
    <source>
        <strain evidence="2 3">CBS 617.96</strain>
    </source>
</reference>
<proteinExistence type="predicted"/>
<evidence type="ECO:0000313" key="2">
    <source>
        <dbReference type="EMBL" id="EXJ80220.1"/>
    </source>
</evidence>
<dbReference type="AlphaFoldDB" id="W9XS97"/>
<dbReference type="RefSeq" id="XP_007727414.1">
    <property type="nucleotide sequence ID" value="XM_007729224.1"/>
</dbReference>
<feature type="compositionally biased region" description="Low complexity" evidence="1">
    <location>
        <begin position="338"/>
        <end position="348"/>
    </location>
</feature>
<accession>W9XS97</accession>
<feature type="compositionally biased region" description="Basic and acidic residues" evidence="1">
    <location>
        <begin position="1"/>
        <end position="17"/>
    </location>
</feature>
<feature type="compositionally biased region" description="Polar residues" evidence="1">
    <location>
        <begin position="268"/>
        <end position="277"/>
    </location>
</feature>
<dbReference type="OrthoDB" id="8033832at2759"/>
<evidence type="ECO:0000313" key="3">
    <source>
        <dbReference type="Proteomes" id="UP000019484"/>
    </source>
</evidence>
<dbReference type="GeneID" id="19163213"/>
<keyword evidence="3" id="KW-1185">Reference proteome</keyword>
<dbReference type="Proteomes" id="UP000019484">
    <property type="component" value="Unassembled WGS sequence"/>
</dbReference>